<evidence type="ECO:0000313" key="3">
    <source>
        <dbReference type="EMBL" id="RDX82240.1"/>
    </source>
</evidence>
<dbReference type="OrthoDB" id="1934635at2759"/>
<dbReference type="EMBL" id="QJKJ01007690">
    <property type="protein sequence ID" value="RDX82240.1"/>
    <property type="molecule type" value="Genomic_DNA"/>
</dbReference>
<accession>A0A371FVP1</accession>
<proteinExistence type="predicted"/>
<evidence type="ECO:0000313" key="4">
    <source>
        <dbReference type="Proteomes" id="UP000257109"/>
    </source>
</evidence>
<dbReference type="PANTHER" id="PTHR35046:SF26">
    <property type="entry name" value="RNA-DIRECTED DNA POLYMERASE"/>
    <property type="match status" value="1"/>
</dbReference>
<feature type="region of interest" description="Disordered" evidence="1">
    <location>
        <begin position="22"/>
        <end position="65"/>
    </location>
</feature>
<dbReference type="AlphaFoldDB" id="A0A371FVP1"/>
<evidence type="ECO:0000259" key="2">
    <source>
        <dbReference type="Pfam" id="PF03732"/>
    </source>
</evidence>
<gene>
    <name evidence="3" type="ORF">CR513_37000</name>
</gene>
<dbReference type="Pfam" id="PF03732">
    <property type="entry name" value="Retrotrans_gag"/>
    <property type="match status" value="1"/>
</dbReference>
<feature type="compositionally biased region" description="Basic and acidic residues" evidence="1">
    <location>
        <begin position="31"/>
        <end position="65"/>
    </location>
</feature>
<sequence length="174" mass="20819">MKELREKLDLVGKSLDVVQKDAHSTNNKVEALSRVKEKGVRGHNDHSRKPYSSKEEKRVRHERHRREERDDLDLGKCKIPRFVGDCKLKVYIDWELKVEQLMTNFGVQGRKGVSLVIVALEDYALVWCTSLMDDIRREIEEPCESWYDLKRMMRKRFVPTSYERYRHHKLQSLY</sequence>
<name>A0A371FVP1_MUCPR</name>
<dbReference type="Proteomes" id="UP000257109">
    <property type="component" value="Unassembled WGS sequence"/>
</dbReference>
<dbReference type="PANTHER" id="PTHR35046">
    <property type="entry name" value="ZINC KNUCKLE (CCHC-TYPE) FAMILY PROTEIN"/>
    <property type="match status" value="1"/>
</dbReference>
<comment type="caution">
    <text evidence="3">The sequence shown here is derived from an EMBL/GenBank/DDBJ whole genome shotgun (WGS) entry which is preliminary data.</text>
</comment>
<evidence type="ECO:0000256" key="1">
    <source>
        <dbReference type="SAM" id="MobiDB-lite"/>
    </source>
</evidence>
<keyword evidence="4" id="KW-1185">Reference proteome</keyword>
<dbReference type="InterPro" id="IPR005162">
    <property type="entry name" value="Retrotrans_gag_dom"/>
</dbReference>
<feature type="non-terminal residue" evidence="3">
    <location>
        <position position="1"/>
    </location>
</feature>
<feature type="domain" description="Retrotransposon gag" evidence="2">
    <location>
        <begin position="115"/>
        <end position="173"/>
    </location>
</feature>
<reference evidence="3" key="1">
    <citation type="submission" date="2018-05" db="EMBL/GenBank/DDBJ databases">
        <title>Draft genome of Mucuna pruriens seed.</title>
        <authorList>
            <person name="Nnadi N.E."/>
            <person name="Vos R."/>
            <person name="Hasami M.H."/>
            <person name="Devisetty U.K."/>
            <person name="Aguiy J.C."/>
        </authorList>
    </citation>
    <scope>NUCLEOTIDE SEQUENCE [LARGE SCALE GENOMIC DNA]</scope>
    <source>
        <strain evidence="3">JCA_2017</strain>
    </source>
</reference>
<organism evidence="3 4">
    <name type="scientific">Mucuna pruriens</name>
    <name type="common">Velvet bean</name>
    <name type="synonym">Dolichos pruriens</name>
    <dbReference type="NCBI Taxonomy" id="157652"/>
    <lineage>
        <taxon>Eukaryota</taxon>
        <taxon>Viridiplantae</taxon>
        <taxon>Streptophyta</taxon>
        <taxon>Embryophyta</taxon>
        <taxon>Tracheophyta</taxon>
        <taxon>Spermatophyta</taxon>
        <taxon>Magnoliopsida</taxon>
        <taxon>eudicotyledons</taxon>
        <taxon>Gunneridae</taxon>
        <taxon>Pentapetalae</taxon>
        <taxon>rosids</taxon>
        <taxon>fabids</taxon>
        <taxon>Fabales</taxon>
        <taxon>Fabaceae</taxon>
        <taxon>Papilionoideae</taxon>
        <taxon>50 kb inversion clade</taxon>
        <taxon>NPAAA clade</taxon>
        <taxon>indigoferoid/millettioid clade</taxon>
        <taxon>Phaseoleae</taxon>
        <taxon>Mucuna</taxon>
    </lineage>
</organism>
<protein>
    <recommendedName>
        <fullName evidence="2">Retrotransposon gag domain-containing protein</fullName>
    </recommendedName>
</protein>